<evidence type="ECO:0000256" key="2">
    <source>
        <dbReference type="ARBA" id="ARBA00012387"/>
    </source>
</evidence>
<keyword evidence="5" id="KW-0547">Nucleotide-binding</keyword>
<dbReference type="InterPro" id="IPR051161">
    <property type="entry name" value="Mannose-6P_isomerase_type2"/>
</dbReference>
<dbReference type="InterPro" id="IPR054566">
    <property type="entry name" value="ManC/GMP-like_b-helix"/>
</dbReference>
<dbReference type="SUPFAM" id="SSF53448">
    <property type="entry name" value="Nucleotide-diphospho-sugar transferases"/>
    <property type="match status" value="1"/>
</dbReference>
<keyword evidence="3 10" id="KW-0808">Transferase</keyword>
<comment type="caution">
    <text evidence="10">The sequence shown here is derived from an EMBL/GenBank/DDBJ whole genome shotgun (WGS) entry which is preliminary data.</text>
</comment>
<dbReference type="GO" id="GO:0004475">
    <property type="term" value="F:mannose-1-phosphate guanylyltransferase (GTP) activity"/>
    <property type="evidence" value="ECO:0007669"/>
    <property type="project" value="UniProtKB-EC"/>
</dbReference>
<dbReference type="InterPro" id="IPR029044">
    <property type="entry name" value="Nucleotide-diphossugar_trans"/>
</dbReference>
<dbReference type="Pfam" id="PF22640">
    <property type="entry name" value="ManC_GMP_beta-helix"/>
    <property type="match status" value="1"/>
</dbReference>
<comment type="catalytic activity">
    <reaction evidence="7">
        <text>alpha-D-mannose 1-phosphate + GTP + H(+) = GDP-alpha-D-mannose + diphosphate</text>
        <dbReference type="Rhea" id="RHEA:15229"/>
        <dbReference type="ChEBI" id="CHEBI:15378"/>
        <dbReference type="ChEBI" id="CHEBI:33019"/>
        <dbReference type="ChEBI" id="CHEBI:37565"/>
        <dbReference type="ChEBI" id="CHEBI:57527"/>
        <dbReference type="ChEBI" id="CHEBI:58409"/>
        <dbReference type="EC" id="2.7.7.13"/>
    </reaction>
</comment>
<dbReference type="PANTHER" id="PTHR46390:SF1">
    <property type="entry name" value="MANNOSE-1-PHOSPHATE GUANYLYLTRANSFERASE"/>
    <property type="match status" value="1"/>
</dbReference>
<evidence type="ECO:0000313" key="11">
    <source>
        <dbReference type="Proteomes" id="UP000316360"/>
    </source>
</evidence>
<keyword evidence="4 10" id="KW-0548">Nucleotidyltransferase</keyword>
<dbReference type="AlphaFoldDB" id="A0A523S238"/>
<accession>A0A523S238</accession>
<reference evidence="10 11" key="1">
    <citation type="submission" date="2019-03" db="EMBL/GenBank/DDBJ databases">
        <title>Metabolic potential of uncultured bacteria and archaea associated with petroleum seepage in deep-sea sediments.</title>
        <authorList>
            <person name="Dong X."/>
            <person name="Hubert C."/>
        </authorList>
    </citation>
    <scope>NUCLEOTIDE SEQUENCE [LARGE SCALE GENOMIC DNA]</scope>
    <source>
        <strain evidence="10">E44_bin7</strain>
    </source>
</reference>
<organism evidence="10 11">
    <name type="scientific">Aerophobetes bacterium</name>
    <dbReference type="NCBI Taxonomy" id="2030807"/>
    <lineage>
        <taxon>Bacteria</taxon>
        <taxon>Candidatus Aerophobota</taxon>
    </lineage>
</organism>
<proteinExistence type="inferred from homology"/>
<evidence type="ECO:0000256" key="4">
    <source>
        <dbReference type="ARBA" id="ARBA00022695"/>
    </source>
</evidence>
<evidence type="ECO:0000259" key="8">
    <source>
        <dbReference type="Pfam" id="PF00483"/>
    </source>
</evidence>
<evidence type="ECO:0000256" key="5">
    <source>
        <dbReference type="ARBA" id="ARBA00022741"/>
    </source>
</evidence>
<dbReference type="GO" id="GO:0005525">
    <property type="term" value="F:GTP binding"/>
    <property type="evidence" value="ECO:0007669"/>
    <property type="project" value="UniProtKB-KW"/>
</dbReference>
<evidence type="ECO:0000256" key="6">
    <source>
        <dbReference type="ARBA" id="ARBA00023134"/>
    </source>
</evidence>
<name>A0A523S238_UNCAE</name>
<dbReference type="Proteomes" id="UP000316360">
    <property type="component" value="Unassembled WGS sequence"/>
</dbReference>
<dbReference type="Gene3D" id="3.90.550.10">
    <property type="entry name" value="Spore Coat Polysaccharide Biosynthesis Protein SpsA, Chain A"/>
    <property type="match status" value="1"/>
</dbReference>
<dbReference type="SUPFAM" id="SSF159283">
    <property type="entry name" value="Guanosine diphospho-D-mannose pyrophosphorylase/mannose-6-phosphate isomerase linker domain"/>
    <property type="match status" value="1"/>
</dbReference>
<dbReference type="InterPro" id="IPR005835">
    <property type="entry name" value="NTP_transferase_dom"/>
</dbReference>
<keyword evidence="6" id="KW-0342">GTP-binding</keyword>
<dbReference type="PANTHER" id="PTHR46390">
    <property type="entry name" value="MANNOSE-1-PHOSPHATE GUANYLYLTRANSFERASE"/>
    <property type="match status" value="1"/>
</dbReference>
<dbReference type="EMBL" id="SOKJ01000109">
    <property type="protein sequence ID" value="TET12096.1"/>
    <property type="molecule type" value="Genomic_DNA"/>
</dbReference>
<dbReference type="FunFam" id="3.90.550.10:FF:000046">
    <property type="entry name" value="Mannose-1-phosphate guanylyltransferase (GDP)"/>
    <property type="match status" value="1"/>
</dbReference>
<evidence type="ECO:0000256" key="7">
    <source>
        <dbReference type="ARBA" id="ARBA00047343"/>
    </source>
</evidence>
<evidence type="ECO:0000256" key="3">
    <source>
        <dbReference type="ARBA" id="ARBA00022679"/>
    </source>
</evidence>
<feature type="domain" description="MannoseP isomerase/GMP-like beta-helix" evidence="9">
    <location>
        <begin position="299"/>
        <end position="348"/>
    </location>
</feature>
<dbReference type="Pfam" id="PF00483">
    <property type="entry name" value="NTP_transferase"/>
    <property type="match status" value="1"/>
</dbReference>
<protein>
    <recommendedName>
        <fullName evidence="2">mannose-1-phosphate guanylyltransferase</fullName>
        <ecNumber evidence="2">2.7.7.13</ecNumber>
    </recommendedName>
</protein>
<evidence type="ECO:0000313" key="10">
    <source>
        <dbReference type="EMBL" id="TET12096.1"/>
    </source>
</evidence>
<evidence type="ECO:0000259" key="9">
    <source>
        <dbReference type="Pfam" id="PF22640"/>
    </source>
</evidence>
<dbReference type="CDD" id="cd02509">
    <property type="entry name" value="GDP-M1P_Guanylyltransferase"/>
    <property type="match status" value="1"/>
</dbReference>
<gene>
    <name evidence="10" type="ORF">E3J84_02080</name>
</gene>
<dbReference type="InterPro" id="IPR049577">
    <property type="entry name" value="GMPP_N"/>
</dbReference>
<comment type="similarity">
    <text evidence="1">Belongs to the mannose-6-phosphate isomerase type 2 family.</text>
</comment>
<feature type="domain" description="Nucleotidyl transferase" evidence="8">
    <location>
        <begin position="4"/>
        <end position="287"/>
    </location>
</feature>
<dbReference type="GO" id="GO:0009298">
    <property type="term" value="P:GDP-mannose biosynthetic process"/>
    <property type="evidence" value="ECO:0007669"/>
    <property type="project" value="TreeGrafter"/>
</dbReference>
<dbReference type="EC" id="2.7.7.13" evidence="2"/>
<sequence length="359" mass="40465">MSVAVIMAGGLGKRLWPESRVTHPKQLLSLEEKESFLQATYRRASNLFGSENVYLVIREELKQAVIAQLPGICLDNIIAEPQGKDTAPCIGFASTWIKKKRGDDPMAVLPADHLIRNEERFAQIILAAIEQAEKGFLITIGIKPTRAETAYGYLQMGDQLEDLDGIPLFAVKRFTEKPSQKKAKEFFEQGNSLWNAGIFAWKPTTILKQIEMYLPDLYQGLMRIEKALGTNEEKKIIREVYLSLPKISIDYGIMEKASSVVAVPGDFFWDDIGNWGALERIFAKDEEGNIVKGLVQKRESSDCILINREDKILGVIGVSNLIIINTEKGILVVRKERAHKVKDLMNELLGDEKLKEYLQ</sequence>
<evidence type="ECO:0000256" key="1">
    <source>
        <dbReference type="ARBA" id="ARBA00006115"/>
    </source>
</evidence>